<name>A0A437QEA9_9GAMM</name>
<evidence type="ECO:0000313" key="5">
    <source>
        <dbReference type="EMBL" id="RVU32902.1"/>
    </source>
</evidence>
<feature type="domain" description="PAS" evidence="2">
    <location>
        <begin position="31"/>
        <end position="101"/>
    </location>
</feature>
<dbReference type="Pfam" id="PF08448">
    <property type="entry name" value="PAS_4"/>
    <property type="match status" value="1"/>
</dbReference>
<dbReference type="SMART" id="SM00267">
    <property type="entry name" value="GGDEF"/>
    <property type="match status" value="1"/>
</dbReference>
<feature type="domain" description="PAC" evidence="3">
    <location>
        <begin position="103"/>
        <end position="157"/>
    </location>
</feature>
<dbReference type="Gene3D" id="3.30.70.270">
    <property type="match status" value="1"/>
</dbReference>
<dbReference type="InterPro" id="IPR035965">
    <property type="entry name" value="PAS-like_dom_sf"/>
</dbReference>
<reference evidence="5 6" key="1">
    <citation type="submission" date="2019-01" db="EMBL/GenBank/DDBJ databases">
        <authorList>
            <person name="Chen W.-M."/>
        </authorList>
    </citation>
    <scope>NUCLEOTIDE SEQUENCE [LARGE SCALE GENOMIC DNA]</scope>
    <source>
        <strain evidence="5 6">HPM-16</strain>
    </source>
</reference>
<sequence>MAPSVSLCIILSFAFQGITMAVKRSIRSNVNSEQLRFALDHVQAYVYMKDVDSRYLYANKHTLALFGCTESELIGRSDHAFFPPQAVKKLREIDQKVLAGESTQEEVVIERESGEQEIYWELKSPIYSDDDPDEVIGVLGISTDITHQKQLESQLIEAASQDFLTGLLNRRQLLKHLESAQRRSQLSGTHCAVIFLDLDRFKQLNDHLGHSAGDAYLVEVGRRISAQVRELDCVARIGGDEFVVLLEGLSRDLEEARNSAETIAQKVIEALDQPFADIEPNYTLSASAGCALFVGMQKSTDEILTEADEYMYQDKRKRAAERFSA</sequence>
<dbReference type="Pfam" id="PF00990">
    <property type="entry name" value="GGDEF"/>
    <property type="match status" value="1"/>
</dbReference>
<dbReference type="PROSITE" id="PS50887">
    <property type="entry name" value="GGDEF"/>
    <property type="match status" value="1"/>
</dbReference>
<organism evidence="5 6">
    <name type="scientific">Neptunomonas marina</name>
    <dbReference type="NCBI Taxonomy" id="1815562"/>
    <lineage>
        <taxon>Bacteria</taxon>
        <taxon>Pseudomonadati</taxon>
        <taxon>Pseudomonadota</taxon>
        <taxon>Gammaproteobacteria</taxon>
        <taxon>Oceanospirillales</taxon>
        <taxon>Oceanospirillaceae</taxon>
        <taxon>Neptunomonas</taxon>
    </lineage>
</organism>
<gene>
    <name evidence="5" type="ORF">EOE65_04395</name>
</gene>
<evidence type="ECO:0000256" key="1">
    <source>
        <dbReference type="SAM" id="Coils"/>
    </source>
</evidence>
<dbReference type="EMBL" id="SACQ01000001">
    <property type="protein sequence ID" value="RVU32902.1"/>
    <property type="molecule type" value="Genomic_DNA"/>
</dbReference>
<keyword evidence="6" id="KW-1185">Reference proteome</keyword>
<dbReference type="NCBIfam" id="TIGR00229">
    <property type="entry name" value="sensory_box"/>
    <property type="match status" value="1"/>
</dbReference>
<dbReference type="NCBIfam" id="TIGR00254">
    <property type="entry name" value="GGDEF"/>
    <property type="match status" value="1"/>
</dbReference>
<dbReference type="PANTHER" id="PTHR44757">
    <property type="entry name" value="DIGUANYLATE CYCLASE DGCP"/>
    <property type="match status" value="1"/>
</dbReference>
<dbReference type="SUPFAM" id="SSF55785">
    <property type="entry name" value="PYP-like sensor domain (PAS domain)"/>
    <property type="match status" value="1"/>
</dbReference>
<proteinExistence type="predicted"/>
<dbReference type="InterPro" id="IPR043128">
    <property type="entry name" value="Rev_trsase/Diguanyl_cyclase"/>
</dbReference>
<dbReference type="CDD" id="cd00130">
    <property type="entry name" value="PAS"/>
    <property type="match status" value="1"/>
</dbReference>
<dbReference type="InterPro" id="IPR000700">
    <property type="entry name" value="PAS-assoc_C"/>
</dbReference>
<dbReference type="Gene3D" id="3.30.450.20">
    <property type="entry name" value="PAS domain"/>
    <property type="match status" value="1"/>
</dbReference>
<dbReference type="PANTHER" id="PTHR44757:SF2">
    <property type="entry name" value="BIOFILM ARCHITECTURE MAINTENANCE PROTEIN MBAA"/>
    <property type="match status" value="1"/>
</dbReference>
<protein>
    <submittedName>
        <fullName evidence="5">GGDEF domain-containing protein</fullName>
    </submittedName>
</protein>
<dbReference type="InterPro" id="IPR000160">
    <property type="entry name" value="GGDEF_dom"/>
</dbReference>
<evidence type="ECO:0000259" key="3">
    <source>
        <dbReference type="PROSITE" id="PS50113"/>
    </source>
</evidence>
<feature type="coiled-coil region" evidence="1">
    <location>
        <begin position="246"/>
        <end position="273"/>
    </location>
</feature>
<dbReference type="CDD" id="cd01949">
    <property type="entry name" value="GGDEF"/>
    <property type="match status" value="1"/>
</dbReference>
<comment type="caution">
    <text evidence="5">The sequence shown here is derived from an EMBL/GenBank/DDBJ whole genome shotgun (WGS) entry which is preliminary data.</text>
</comment>
<dbReference type="InterPro" id="IPR000014">
    <property type="entry name" value="PAS"/>
</dbReference>
<dbReference type="Proteomes" id="UP000282818">
    <property type="component" value="Unassembled WGS sequence"/>
</dbReference>
<dbReference type="InterPro" id="IPR052155">
    <property type="entry name" value="Biofilm_reg_signaling"/>
</dbReference>
<dbReference type="PROSITE" id="PS50113">
    <property type="entry name" value="PAC"/>
    <property type="match status" value="1"/>
</dbReference>
<accession>A0A437QEA9</accession>
<evidence type="ECO:0000259" key="2">
    <source>
        <dbReference type="PROSITE" id="PS50112"/>
    </source>
</evidence>
<feature type="domain" description="GGDEF" evidence="4">
    <location>
        <begin position="189"/>
        <end position="325"/>
    </location>
</feature>
<dbReference type="SMART" id="SM00091">
    <property type="entry name" value="PAS"/>
    <property type="match status" value="1"/>
</dbReference>
<dbReference type="AlphaFoldDB" id="A0A437QEA9"/>
<dbReference type="InterPro" id="IPR013656">
    <property type="entry name" value="PAS_4"/>
</dbReference>
<evidence type="ECO:0000259" key="4">
    <source>
        <dbReference type="PROSITE" id="PS50887"/>
    </source>
</evidence>
<dbReference type="PROSITE" id="PS50112">
    <property type="entry name" value="PAS"/>
    <property type="match status" value="1"/>
</dbReference>
<keyword evidence="1" id="KW-0175">Coiled coil</keyword>
<dbReference type="InterPro" id="IPR029787">
    <property type="entry name" value="Nucleotide_cyclase"/>
</dbReference>
<dbReference type="SUPFAM" id="SSF55073">
    <property type="entry name" value="Nucleotide cyclase"/>
    <property type="match status" value="1"/>
</dbReference>
<evidence type="ECO:0000313" key="6">
    <source>
        <dbReference type="Proteomes" id="UP000282818"/>
    </source>
</evidence>